<comment type="caution">
    <text evidence="2">The sequence shown here is derived from an EMBL/GenBank/DDBJ whole genome shotgun (WGS) entry which is preliminary data.</text>
</comment>
<feature type="region of interest" description="Disordered" evidence="1">
    <location>
        <begin position="40"/>
        <end position="69"/>
    </location>
</feature>
<evidence type="ECO:0000313" key="3">
    <source>
        <dbReference type="Proteomes" id="UP000601435"/>
    </source>
</evidence>
<evidence type="ECO:0000256" key="1">
    <source>
        <dbReference type="SAM" id="MobiDB-lite"/>
    </source>
</evidence>
<dbReference type="Proteomes" id="UP000601435">
    <property type="component" value="Unassembled WGS sequence"/>
</dbReference>
<feature type="region of interest" description="Disordered" evidence="1">
    <location>
        <begin position="182"/>
        <end position="222"/>
    </location>
</feature>
<gene>
    <name evidence="2" type="primary">UVH6</name>
    <name evidence="2" type="ORF">SNEC2469_LOCUS1259</name>
</gene>
<keyword evidence="3" id="KW-1185">Reference proteome</keyword>
<evidence type="ECO:0000313" key="2">
    <source>
        <dbReference type="EMBL" id="CAE7193636.1"/>
    </source>
</evidence>
<accession>A0A812J5S9</accession>
<reference evidence="2" key="1">
    <citation type="submission" date="2021-02" db="EMBL/GenBank/DDBJ databases">
        <authorList>
            <person name="Dougan E. K."/>
            <person name="Rhodes N."/>
            <person name="Thang M."/>
            <person name="Chan C."/>
        </authorList>
    </citation>
    <scope>NUCLEOTIDE SEQUENCE</scope>
</reference>
<protein>
    <submittedName>
        <fullName evidence="2">UVH6 protein</fullName>
    </submittedName>
</protein>
<dbReference type="EMBL" id="CAJNJA010005586">
    <property type="protein sequence ID" value="CAE7193636.1"/>
    <property type="molecule type" value="Genomic_DNA"/>
</dbReference>
<proteinExistence type="predicted"/>
<sequence length="309" mass="33966">MAARTSAGWHTVPDTPAFDAVGDASRALLWSYQDALHREQHGLPPRLPPRQSEAPPQRGSMHARCSLESQPDLREEACASLPRPRGSIAAQALACQARCEAPPHRWKLEHTVPHGDLQSFLHKQDQLLDELREMRSMLARRDAEFEAFRQDVKHLLRSGASPHWQTMSTVTADFRSPLDTPVARTRLGMSGSGRPTTISPIQEMASKSDSVDRSGSLGSQNSLTVSPEAFRASKDLSGDLHRAMSPEGQQDGSFLWAESCGDYAFHGNRRKAKASPSSKPWRLACAFALLIPLCSVFVCGRCAASFFVL</sequence>
<dbReference type="AlphaFoldDB" id="A0A812J5S9"/>
<dbReference type="OrthoDB" id="10558484at2759"/>
<name>A0A812J5S9_9DINO</name>
<feature type="compositionally biased region" description="Polar residues" evidence="1">
    <location>
        <begin position="193"/>
        <end position="208"/>
    </location>
</feature>
<organism evidence="2 3">
    <name type="scientific">Symbiodinium necroappetens</name>
    <dbReference type="NCBI Taxonomy" id="1628268"/>
    <lineage>
        <taxon>Eukaryota</taxon>
        <taxon>Sar</taxon>
        <taxon>Alveolata</taxon>
        <taxon>Dinophyceae</taxon>
        <taxon>Suessiales</taxon>
        <taxon>Symbiodiniaceae</taxon>
        <taxon>Symbiodinium</taxon>
    </lineage>
</organism>